<dbReference type="EMBL" id="JH597773">
    <property type="protein sequence ID" value="EHQ04988.1"/>
    <property type="molecule type" value="Genomic_DNA"/>
</dbReference>
<reference evidence="1 2" key="1">
    <citation type="submission" date="2011-10" db="EMBL/GenBank/DDBJ databases">
        <title>The Improved High-Quality Draft genome of Leptonema illini DSM 21528.</title>
        <authorList>
            <consortium name="US DOE Joint Genome Institute (JGI-PGF)"/>
            <person name="Lucas S."/>
            <person name="Copeland A."/>
            <person name="Lapidus A."/>
            <person name="Glavina del Rio T."/>
            <person name="Dalin E."/>
            <person name="Tice H."/>
            <person name="Bruce D."/>
            <person name="Goodwin L."/>
            <person name="Pitluck S."/>
            <person name="Peters L."/>
            <person name="Mikhailova N."/>
            <person name="Held B."/>
            <person name="Kyrpides N."/>
            <person name="Mavromatis K."/>
            <person name="Ivanova N."/>
            <person name="Markowitz V."/>
            <person name="Cheng J.-F."/>
            <person name="Hugenholtz P."/>
            <person name="Woyke T."/>
            <person name="Wu D."/>
            <person name="Gronow S."/>
            <person name="Wellnitz S."/>
            <person name="Brambilla E.-M."/>
            <person name="Klenk H.-P."/>
            <person name="Eisen J.A."/>
        </authorList>
    </citation>
    <scope>NUCLEOTIDE SEQUENCE [LARGE SCALE GENOMIC DNA]</scope>
    <source>
        <strain evidence="1 2">DSM 21528</strain>
    </source>
</reference>
<accession>H2CJS4</accession>
<evidence type="ECO:0000313" key="2">
    <source>
        <dbReference type="Proteomes" id="UP000005737"/>
    </source>
</evidence>
<keyword evidence="2" id="KW-1185">Reference proteome</keyword>
<protein>
    <submittedName>
        <fullName evidence="1">Uncharacterized protein</fullName>
    </submittedName>
</protein>
<evidence type="ECO:0000313" key="1">
    <source>
        <dbReference type="EMBL" id="EHQ04988.1"/>
    </source>
</evidence>
<name>H2CJS4_9LEPT</name>
<dbReference type="STRING" id="183.GCA_002009735_00563"/>
<dbReference type="Proteomes" id="UP000005737">
    <property type="component" value="Unassembled WGS sequence"/>
</dbReference>
<dbReference type="HOGENOM" id="CLU_854701_0_0_12"/>
<sequence>MIRVLASCILFFWVTGIAADPSDREFRLRMMVGFGTYTRFFPYLNHQSEILRATGRDGGATSTGWKKDASGVAFGLQFDFDRWRAELELGGTGHEDRQMTASRMRNTASEQSELHYLHARDIGRSGGIITGGYRLTDSRSPSQISALVGIKNFYYRVDYNHIYGIRSGNGEAYDGFSPYGRQELYLQGGIAGLDYRLRTSRNLEWQLRGMIYRLRGTWTQGQRLFTTNGYYNFLSESASSTGAGSSVVFGINYDIGESWILTLQGQWESSKIRMRDVNTYRLDSTATEEMLLNEYTLSHIRQRSYKESLQFINFGFSYRIGLGDR</sequence>
<proteinExistence type="predicted"/>
<dbReference type="RefSeq" id="WP_002769216.1">
    <property type="nucleotide sequence ID" value="NZ_JH597773.1"/>
</dbReference>
<organism evidence="1 2">
    <name type="scientific">Leptonema illini DSM 21528</name>
    <dbReference type="NCBI Taxonomy" id="929563"/>
    <lineage>
        <taxon>Bacteria</taxon>
        <taxon>Pseudomonadati</taxon>
        <taxon>Spirochaetota</taxon>
        <taxon>Spirochaetia</taxon>
        <taxon>Leptospirales</taxon>
        <taxon>Leptospiraceae</taxon>
        <taxon>Leptonema</taxon>
    </lineage>
</organism>
<dbReference type="AlphaFoldDB" id="H2CJS4"/>
<gene>
    <name evidence="1" type="ORF">Lepil_0281</name>
</gene>